<name>A0A482VG63_ASBVE</name>
<keyword evidence="2" id="KW-1185">Reference proteome</keyword>
<reference evidence="1 2" key="1">
    <citation type="submission" date="2017-03" db="EMBL/GenBank/DDBJ databases">
        <title>Genome of the blue death feigning beetle - Asbolus verrucosus.</title>
        <authorList>
            <person name="Rider S.D."/>
        </authorList>
    </citation>
    <scope>NUCLEOTIDE SEQUENCE [LARGE SCALE GENOMIC DNA]</scope>
    <source>
        <strain evidence="1">Butters</strain>
        <tissue evidence="1">Head and leg muscle</tissue>
    </source>
</reference>
<dbReference type="OrthoDB" id="6784168at2759"/>
<dbReference type="EMBL" id="QDEB01103401">
    <property type="protein sequence ID" value="RZC27634.1"/>
    <property type="molecule type" value="Genomic_DNA"/>
</dbReference>
<dbReference type="AlphaFoldDB" id="A0A482VG63"/>
<evidence type="ECO:0000313" key="1">
    <source>
        <dbReference type="EMBL" id="RZC27634.1"/>
    </source>
</evidence>
<gene>
    <name evidence="1" type="ORF">BDFB_007687</name>
</gene>
<evidence type="ECO:0000313" key="2">
    <source>
        <dbReference type="Proteomes" id="UP000292052"/>
    </source>
</evidence>
<comment type="caution">
    <text evidence="1">The sequence shown here is derived from an EMBL/GenBank/DDBJ whole genome shotgun (WGS) entry which is preliminary data.</text>
</comment>
<accession>A0A482VG63</accession>
<sequence length="107" mass="12072">MRASDSIESLTPTVELLHPVKDLITTLKEFVRCFMIYPIVKHKSIKNSASSQLLVNLLLVSEPTRYRLGQQPSVLNLIITSDKTSLTNLKFSDPIGYSDHLVLNIDF</sequence>
<protein>
    <submittedName>
        <fullName evidence="1">Uncharacterized protein</fullName>
    </submittedName>
</protein>
<dbReference type="Proteomes" id="UP000292052">
    <property type="component" value="Unassembled WGS sequence"/>
</dbReference>
<organism evidence="1 2">
    <name type="scientific">Asbolus verrucosus</name>
    <name type="common">Desert ironclad beetle</name>
    <dbReference type="NCBI Taxonomy" id="1661398"/>
    <lineage>
        <taxon>Eukaryota</taxon>
        <taxon>Metazoa</taxon>
        <taxon>Ecdysozoa</taxon>
        <taxon>Arthropoda</taxon>
        <taxon>Hexapoda</taxon>
        <taxon>Insecta</taxon>
        <taxon>Pterygota</taxon>
        <taxon>Neoptera</taxon>
        <taxon>Endopterygota</taxon>
        <taxon>Coleoptera</taxon>
        <taxon>Polyphaga</taxon>
        <taxon>Cucujiformia</taxon>
        <taxon>Tenebrionidae</taxon>
        <taxon>Pimeliinae</taxon>
        <taxon>Asbolus</taxon>
    </lineage>
</organism>
<proteinExistence type="predicted"/>